<feature type="domain" description="HTH CENPB-type" evidence="2">
    <location>
        <begin position="55"/>
        <end position="126"/>
    </location>
</feature>
<dbReference type="AlphaFoldDB" id="A0A397FLV9"/>
<evidence type="ECO:0000313" key="3">
    <source>
        <dbReference type="EMBL" id="RHZ32343.1"/>
    </source>
</evidence>
<dbReference type="VEuPathDB" id="FungiDB:H257_07564"/>
<dbReference type="PROSITE" id="PS51253">
    <property type="entry name" value="HTH_CENPB"/>
    <property type="match status" value="1"/>
</dbReference>
<dbReference type="SUPFAM" id="SSF46689">
    <property type="entry name" value="Homeodomain-like"/>
    <property type="match status" value="1"/>
</dbReference>
<proteinExistence type="predicted"/>
<feature type="non-terminal residue" evidence="3">
    <location>
        <position position="1"/>
    </location>
</feature>
<dbReference type="EMBL" id="QUTE01006560">
    <property type="protein sequence ID" value="RHZ32343.1"/>
    <property type="molecule type" value="Genomic_DNA"/>
</dbReference>
<sequence length="366" mass="40836">DIRDMVATVEEILEAVRRVQCGESKAAVVRSSAVTRTTLFHYIKMVKEHGTIKKEKRGPKQVLPATIEDDIVEWIAAMQRRGWPVDRDTVINKAGHILSIQGGVPRSVTRGWYQKFRTRNPILSSRMAQLLSKGRNAVNKEGIISYFNSLIRACVGFECDASDVYNVDETSFKTKNQSKKVVAIRGSRSVWVEEKAEAYHLTIVMTAAANGELVPPAFILPGVTCETSVMDACPVDGALVTTAPKAFMNAAIFNTWLVSFGEWKLIARCASQFVEAIGSGQRQGNRGSLSGSESHFWIQDKQETRGLKTQFELLIKTQCEGEARIDDFEETEDVRKDNIKRKVQSIENSGALMQRMAMWNLDAQGD</sequence>
<name>A0A397FLV9_APHAT</name>
<reference evidence="3 4" key="1">
    <citation type="submission" date="2018-08" db="EMBL/GenBank/DDBJ databases">
        <title>Aphanomyces genome sequencing and annotation.</title>
        <authorList>
            <person name="Minardi D."/>
            <person name="Oidtmann B."/>
            <person name="Van Der Giezen M."/>
            <person name="Studholme D.J."/>
        </authorList>
    </citation>
    <scope>NUCLEOTIDE SEQUENCE [LARGE SCALE GENOMIC DNA]</scope>
    <source>
        <strain evidence="3 4">197901</strain>
    </source>
</reference>
<organism evidence="3 4">
    <name type="scientific">Aphanomyces astaci</name>
    <name type="common">Crayfish plague agent</name>
    <dbReference type="NCBI Taxonomy" id="112090"/>
    <lineage>
        <taxon>Eukaryota</taxon>
        <taxon>Sar</taxon>
        <taxon>Stramenopiles</taxon>
        <taxon>Oomycota</taxon>
        <taxon>Saprolegniomycetes</taxon>
        <taxon>Saprolegniales</taxon>
        <taxon>Verrucalvaceae</taxon>
        <taxon>Aphanomyces</taxon>
    </lineage>
</organism>
<dbReference type="Pfam" id="PF03221">
    <property type="entry name" value="HTH_Tnp_Tc5"/>
    <property type="match status" value="1"/>
</dbReference>
<comment type="caution">
    <text evidence="3">The sequence shown here is derived from an EMBL/GenBank/DDBJ whole genome shotgun (WGS) entry which is preliminary data.</text>
</comment>
<protein>
    <recommendedName>
        <fullName evidence="2">HTH CENPB-type domain-containing protein</fullName>
    </recommendedName>
</protein>
<evidence type="ECO:0000313" key="4">
    <source>
        <dbReference type="Proteomes" id="UP000266196"/>
    </source>
</evidence>
<dbReference type="InterPro" id="IPR006600">
    <property type="entry name" value="HTH_CenpB_DNA-bd_dom"/>
</dbReference>
<dbReference type="GO" id="GO:0003677">
    <property type="term" value="F:DNA binding"/>
    <property type="evidence" value="ECO:0007669"/>
    <property type="project" value="UniProtKB-KW"/>
</dbReference>
<dbReference type="InterPro" id="IPR009057">
    <property type="entry name" value="Homeodomain-like_sf"/>
</dbReference>
<dbReference type="Gene3D" id="1.10.10.60">
    <property type="entry name" value="Homeodomain-like"/>
    <property type="match status" value="1"/>
</dbReference>
<dbReference type="Proteomes" id="UP000266196">
    <property type="component" value="Unassembled WGS sequence"/>
</dbReference>
<evidence type="ECO:0000256" key="1">
    <source>
        <dbReference type="ARBA" id="ARBA00023125"/>
    </source>
</evidence>
<keyword evidence="1" id="KW-0238">DNA-binding</keyword>
<accession>A0A397FLV9</accession>
<gene>
    <name evidence="3" type="ORF">DYB31_012441</name>
</gene>
<dbReference type="VEuPathDB" id="FungiDB:H257_16479"/>
<evidence type="ECO:0000259" key="2">
    <source>
        <dbReference type="PROSITE" id="PS51253"/>
    </source>
</evidence>